<dbReference type="InterPro" id="IPR013096">
    <property type="entry name" value="Cupin_2"/>
</dbReference>
<evidence type="ECO:0000256" key="1">
    <source>
        <dbReference type="ARBA" id="ARBA00022723"/>
    </source>
</evidence>
<proteinExistence type="predicted"/>
<dbReference type="InterPro" id="IPR011051">
    <property type="entry name" value="RmlC_Cupin_sf"/>
</dbReference>
<dbReference type="Pfam" id="PF07883">
    <property type="entry name" value="Cupin_2"/>
    <property type="match status" value="2"/>
</dbReference>
<dbReference type="PANTHER" id="PTHR35848">
    <property type="entry name" value="OXALATE-BINDING PROTEIN"/>
    <property type="match status" value="1"/>
</dbReference>
<dbReference type="Proteomes" id="UP000595618">
    <property type="component" value="Chromosome"/>
</dbReference>
<protein>
    <submittedName>
        <fullName evidence="3">Cupin domain-containing protein</fullName>
    </submittedName>
</protein>
<accession>A0A7T5RJK4</accession>
<name>A0A7T5RJK4_9BACT</name>
<reference evidence="3 4" key="1">
    <citation type="submission" date="2020-07" db="EMBL/GenBank/DDBJ databases">
        <title>Huge and variable diversity of episymbiotic CPR bacteria and DPANN archaea in groundwater ecosystems.</title>
        <authorList>
            <person name="He C.Y."/>
            <person name="Keren R."/>
            <person name="Whittaker M."/>
            <person name="Farag I.F."/>
            <person name="Doudna J."/>
            <person name="Cate J.H.D."/>
            <person name="Banfield J.F."/>
        </authorList>
    </citation>
    <scope>NUCLEOTIDE SEQUENCE [LARGE SCALE GENOMIC DNA]</scope>
    <source>
        <strain evidence="3">NC_groundwater_541_Ag_S-0.1um_46_50</strain>
    </source>
</reference>
<dbReference type="PANTHER" id="PTHR35848:SF6">
    <property type="entry name" value="CUPIN TYPE-2 DOMAIN-CONTAINING PROTEIN"/>
    <property type="match status" value="1"/>
</dbReference>
<organism evidence="3 4">
    <name type="scientific">Candidatus Sungiibacteriota bacterium</name>
    <dbReference type="NCBI Taxonomy" id="2750080"/>
    <lineage>
        <taxon>Bacteria</taxon>
        <taxon>Candidatus Sungiibacteriota</taxon>
    </lineage>
</organism>
<dbReference type="GO" id="GO:0046872">
    <property type="term" value="F:metal ion binding"/>
    <property type="evidence" value="ECO:0007669"/>
    <property type="project" value="UniProtKB-KW"/>
</dbReference>
<feature type="domain" description="Cupin type-2" evidence="2">
    <location>
        <begin position="3"/>
        <end position="69"/>
    </location>
</feature>
<keyword evidence="1" id="KW-0479">Metal-binding</keyword>
<evidence type="ECO:0000259" key="2">
    <source>
        <dbReference type="Pfam" id="PF07883"/>
    </source>
</evidence>
<evidence type="ECO:0000313" key="3">
    <source>
        <dbReference type="EMBL" id="QQG45352.1"/>
    </source>
</evidence>
<dbReference type="InterPro" id="IPR051610">
    <property type="entry name" value="GPI/OXD"/>
</dbReference>
<dbReference type="InterPro" id="IPR014710">
    <property type="entry name" value="RmlC-like_jellyroll"/>
</dbReference>
<sequence length="207" mass="23396">MAHVLMNPKAWSLLHEHHRVDEAYIITHGSGHLIRGDTVFAVQAGDVLWIPRHTRHKLINTSATSLEHLVLAAPPFDSADVYLDESWGDPKATPQPFVQPPVDDCFDGARIIAYELTGVASIAFGWVMADPTRHKPAHYNKDITEWICVVEGGGFIEVDGVSYPIRRGDWIRIDPDEKHALRNRNDQHMIVVCICTPCFKMEDVHYK</sequence>
<dbReference type="Gene3D" id="2.60.120.10">
    <property type="entry name" value="Jelly Rolls"/>
    <property type="match status" value="2"/>
</dbReference>
<evidence type="ECO:0000313" key="4">
    <source>
        <dbReference type="Proteomes" id="UP000595618"/>
    </source>
</evidence>
<dbReference type="EMBL" id="CP066690">
    <property type="protein sequence ID" value="QQG45352.1"/>
    <property type="molecule type" value="Genomic_DNA"/>
</dbReference>
<gene>
    <name evidence="3" type="ORF">HYW89_00210</name>
</gene>
<dbReference type="AlphaFoldDB" id="A0A7T5RJK4"/>
<feature type="domain" description="Cupin type-2" evidence="2">
    <location>
        <begin position="129"/>
        <end position="195"/>
    </location>
</feature>
<dbReference type="SUPFAM" id="SSF51182">
    <property type="entry name" value="RmlC-like cupins"/>
    <property type="match status" value="2"/>
</dbReference>